<dbReference type="Proteomes" id="UP000000792">
    <property type="component" value="Chromosome"/>
</dbReference>
<dbReference type="PhylomeDB" id="A9A4L5"/>
<evidence type="ECO:0000256" key="6">
    <source>
        <dbReference type="SAM" id="Phobius"/>
    </source>
</evidence>
<reference evidence="7 8" key="1">
    <citation type="journal article" date="2010" name="Proc. Natl. Acad. Sci. U.S.A.">
        <title>Nitrosopumilus maritimus genome reveals unique mechanisms for nitrification and autotrophy in globally distributed marine crenarchaea.</title>
        <authorList>
            <person name="Walker C.B."/>
            <person name="de la Torre J.R."/>
            <person name="Klotz M.G."/>
            <person name="Urakawa H."/>
            <person name="Pinel N."/>
            <person name="Arp D.J."/>
            <person name="Brochier-Armanet C."/>
            <person name="Chain P.S."/>
            <person name="Chan P.P."/>
            <person name="Gollabgir A."/>
            <person name="Hemp J."/>
            <person name="Hugler M."/>
            <person name="Karr E.A."/>
            <person name="Konneke M."/>
            <person name="Shin M."/>
            <person name="Lawton T.J."/>
            <person name="Lowe T."/>
            <person name="Martens-Habbena W."/>
            <person name="Sayavedra-Soto L.A."/>
            <person name="Lang D."/>
            <person name="Sievert S.M."/>
            <person name="Rosenzweig A.C."/>
            <person name="Manning G."/>
            <person name="Stahl D.A."/>
        </authorList>
    </citation>
    <scope>NUCLEOTIDE SEQUENCE [LARGE SCALE GENOMIC DNA]</scope>
    <source>
        <strain evidence="7 8">SCM1</strain>
    </source>
</reference>
<comment type="subcellular location">
    <subcellularLocation>
        <location evidence="1">Cell membrane</location>
        <topology evidence="1">Multi-pass membrane protein</topology>
    </subcellularLocation>
</comment>
<keyword evidence="8" id="KW-1185">Reference proteome</keyword>
<evidence type="ECO:0000256" key="3">
    <source>
        <dbReference type="ARBA" id="ARBA00022692"/>
    </source>
</evidence>
<keyword evidence="3 6" id="KW-0812">Transmembrane</keyword>
<gene>
    <name evidence="7" type="ordered locus">Nmar_1097</name>
</gene>
<evidence type="ECO:0000256" key="1">
    <source>
        <dbReference type="ARBA" id="ARBA00004651"/>
    </source>
</evidence>
<dbReference type="EMBL" id="CP000866">
    <property type="protein sequence ID" value="ABX12993.1"/>
    <property type="molecule type" value="Genomic_DNA"/>
</dbReference>
<dbReference type="HOGENOM" id="CLU_058421_3_2_2"/>
<dbReference type="eggNOG" id="arCOG08092">
    <property type="taxonomic scope" value="Archaea"/>
</dbReference>
<dbReference type="InterPro" id="IPR051907">
    <property type="entry name" value="DoxX-like_oxidoreductase"/>
</dbReference>
<evidence type="ECO:0000256" key="4">
    <source>
        <dbReference type="ARBA" id="ARBA00022989"/>
    </source>
</evidence>
<dbReference type="KEGG" id="nmr:Nmar_1097"/>
<organism evidence="7 8">
    <name type="scientific">Nitrosopumilus maritimus (strain SCM1)</name>
    <dbReference type="NCBI Taxonomy" id="436308"/>
    <lineage>
        <taxon>Archaea</taxon>
        <taxon>Nitrososphaerota</taxon>
        <taxon>Nitrososphaeria</taxon>
        <taxon>Nitrosopumilales</taxon>
        <taxon>Nitrosopumilaceae</taxon>
        <taxon>Nitrosopumilus</taxon>
    </lineage>
</organism>
<name>A9A4L5_NITMS</name>
<dbReference type="InParanoid" id="A9A4L5"/>
<keyword evidence="2" id="KW-1003">Cell membrane</keyword>
<dbReference type="InterPro" id="IPR032808">
    <property type="entry name" value="DoxX"/>
</dbReference>
<evidence type="ECO:0000313" key="7">
    <source>
        <dbReference type="EMBL" id="ABX12993.1"/>
    </source>
</evidence>
<feature type="transmembrane region" description="Helical" evidence="6">
    <location>
        <begin position="70"/>
        <end position="97"/>
    </location>
</feature>
<keyword evidence="5 6" id="KW-0472">Membrane</keyword>
<feature type="transmembrane region" description="Helical" evidence="6">
    <location>
        <begin position="117"/>
        <end position="136"/>
    </location>
</feature>
<dbReference type="Pfam" id="PF07681">
    <property type="entry name" value="DoxX"/>
    <property type="match status" value="1"/>
</dbReference>
<accession>A9A4L5</accession>
<dbReference type="PANTHER" id="PTHR33452">
    <property type="entry name" value="OXIDOREDUCTASE CATD-RELATED"/>
    <property type="match status" value="1"/>
</dbReference>
<sequence>MIFQRPESMNTEATLKGNVLHDITHWGISASIGVTFIVHSIKKFDPGWQEWLISIGIPPELQLPIALAEFIGGVLLVVGVLSRISAVILSVILLGAIFHIRWENGFFVSKGGWEWDLVMLAATLAIIAAGPGRISISHVAKKIPRFLQ</sequence>
<dbReference type="PANTHER" id="PTHR33452:SF1">
    <property type="entry name" value="INNER MEMBRANE PROTEIN YPHA-RELATED"/>
    <property type="match status" value="1"/>
</dbReference>
<dbReference type="AlphaFoldDB" id="A9A4L5"/>
<dbReference type="EnsemblBacteria" id="ABX12993">
    <property type="protein sequence ID" value="ABX12993"/>
    <property type="gene ID" value="Nmar_1097"/>
</dbReference>
<evidence type="ECO:0000256" key="2">
    <source>
        <dbReference type="ARBA" id="ARBA00022475"/>
    </source>
</evidence>
<proteinExistence type="predicted"/>
<keyword evidence="4 6" id="KW-1133">Transmembrane helix</keyword>
<protein>
    <submittedName>
        <fullName evidence="7">DoxX family protein</fullName>
    </submittedName>
</protein>
<dbReference type="STRING" id="436308.Nmar_1097"/>
<dbReference type="GO" id="GO:0005886">
    <property type="term" value="C:plasma membrane"/>
    <property type="evidence" value="ECO:0000318"/>
    <property type="project" value="GO_Central"/>
</dbReference>
<evidence type="ECO:0000313" key="8">
    <source>
        <dbReference type="Proteomes" id="UP000000792"/>
    </source>
</evidence>
<evidence type="ECO:0000256" key="5">
    <source>
        <dbReference type="ARBA" id="ARBA00023136"/>
    </source>
</evidence>